<accession>A0A9D2BEP5</accession>
<protein>
    <recommendedName>
        <fullName evidence="1">Elp3/MiaA/NifB-like radical SAM core domain-containing protein</fullName>
    </recommendedName>
</protein>
<dbReference type="PANTHER" id="PTHR43726">
    <property type="entry name" value="3-METHYLORNITHINE SYNTHASE"/>
    <property type="match status" value="1"/>
</dbReference>
<dbReference type="AlphaFoldDB" id="A0A9D2BEP5"/>
<dbReference type="InterPro" id="IPR058240">
    <property type="entry name" value="rSAM_sf"/>
</dbReference>
<dbReference type="GO" id="GO:0051536">
    <property type="term" value="F:iron-sulfur cluster binding"/>
    <property type="evidence" value="ECO:0007669"/>
    <property type="project" value="InterPro"/>
</dbReference>
<dbReference type="InterPro" id="IPR034422">
    <property type="entry name" value="HydE/PylB-like"/>
</dbReference>
<dbReference type="SUPFAM" id="SSF102114">
    <property type="entry name" value="Radical SAM enzymes"/>
    <property type="match status" value="1"/>
</dbReference>
<organism evidence="2 3">
    <name type="scientific">Candidatus Parabacteroides intestinipullorum</name>
    <dbReference type="NCBI Taxonomy" id="2838723"/>
    <lineage>
        <taxon>Bacteria</taxon>
        <taxon>Pseudomonadati</taxon>
        <taxon>Bacteroidota</taxon>
        <taxon>Bacteroidia</taxon>
        <taxon>Bacteroidales</taxon>
        <taxon>Tannerellaceae</taxon>
        <taxon>Parabacteroides</taxon>
    </lineage>
</organism>
<feature type="domain" description="Elp3/MiaA/NifB-like radical SAM core" evidence="1">
    <location>
        <begin position="59"/>
        <end position="261"/>
    </location>
</feature>
<gene>
    <name evidence="2" type="ORF">H9977_01985</name>
</gene>
<evidence type="ECO:0000259" key="1">
    <source>
        <dbReference type="SMART" id="SM00729"/>
    </source>
</evidence>
<dbReference type="InterPro" id="IPR006638">
    <property type="entry name" value="Elp3/MiaA/NifB-like_rSAM"/>
</dbReference>
<dbReference type="Proteomes" id="UP000886740">
    <property type="component" value="Unassembled WGS sequence"/>
</dbReference>
<reference evidence="2" key="1">
    <citation type="journal article" date="2021" name="PeerJ">
        <title>Extensive microbial diversity within the chicken gut microbiome revealed by metagenomics and culture.</title>
        <authorList>
            <person name="Gilroy R."/>
            <person name="Ravi A."/>
            <person name="Getino M."/>
            <person name="Pursley I."/>
            <person name="Horton D.L."/>
            <person name="Alikhan N.F."/>
            <person name="Baker D."/>
            <person name="Gharbi K."/>
            <person name="Hall N."/>
            <person name="Watson M."/>
            <person name="Adriaenssens E.M."/>
            <person name="Foster-Nyarko E."/>
            <person name="Jarju S."/>
            <person name="Secka A."/>
            <person name="Antonio M."/>
            <person name="Oren A."/>
            <person name="Chaudhuri R.R."/>
            <person name="La Ragione R."/>
            <person name="Hildebrand F."/>
            <person name="Pallen M.J."/>
        </authorList>
    </citation>
    <scope>NUCLEOTIDE SEQUENCE</scope>
    <source>
        <strain evidence="2">ChiGjej6B6-14162</strain>
    </source>
</reference>
<dbReference type="GO" id="GO:0016740">
    <property type="term" value="F:transferase activity"/>
    <property type="evidence" value="ECO:0007669"/>
    <property type="project" value="TreeGrafter"/>
</dbReference>
<sequence length="324" mass="35913">MLRKIDEAYQKALSGIVLDKQEIIDLLSVPVGSDECAYLCRKANEAAHVLTHDTAYLWGAIGLDYAPCPKSCDFCSFGAAWHLIKEPKVFTLSEILVQAREYVRCGVHFIVLRTTQYYPLERLCEYVRTIRQEIEGSYELILNVGEFNLDMANRLYESGVSGVYHAIRMREGTNTRFRVEDRLATLAAVRESPLKLIHLVEPLGLEHTNEEIADRFLGAVRYGAYISGVMARIPVAGTPLGNEPQMSDELVAKTIAVLRLSGGDTVKNICVHPASSLALASGANVVVIETGAIPRDTDLAVTKWKRFDCATAKRLFKSEGYTIG</sequence>
<evidence type="ECO:0000313" key="3">
    <source>
        <dbReference type="Proteomes" id="UP000886740"/>
    </source>
</evidence>
<dbReference type="SMART" id="SM00729">
    <property type="entry name" value="Elp3"/>
    <property type="match status" value="1"/>
</dbReference>
<comment type="caution">
    <text evidence="2">The sequence shown here is derived from an EMBL/GenBank/DDBJ whole genome shotgun (WGS) entry which is preliminary data.</text>
</comment>
<name>A0A9D2BEP5_9BACT</name>
<dbReference type="CDD" id="cd01335">
    <property type="entry name" value="Radical_SAM"/>
    <property type="match status" value="1"/>
</dbReference>
<evidence type="ECO:0000313" key="2">
    <source>
        <dbReference type="EMBL" id="HIX73810.1"/>
    </source>
</evidence>
<proteinExistence type="predicted"/>
<dbReference type="PANTHER" id="PTHR43726:SF1">
    <property type="entry name" value="BIOTIN SYNTHASE"/>
    <property type="match status" value="1"/>
</dbReference>
<reference evidence="2" key="2">
    <citation type="submission" date="2021-04" db="EMBL/GenBank/DDBJ databases">
        <authorList>
            <person name="Gilroy R."/>
        </authorList>
    </citation>
    <scope>NUCLEOTIDE SEQUENCE</scope>
    <source>
        <strain evidence="2">ChiGjej6B6-14162</strain>
    </source>
</reference>
<dbReference type="Gene3D" id="3.20.20.70">
    <property type="entry name" value="Aldolase class I"/>
    <property type="match status" value="1"/>
</dbReference>
<dbReference type="InterPro" id="IPR013785">
    <property type="entry name" value="Aldolase_TIM"/>
</dbReference>
<dbReference type="EMBL" id="DXEL01000019">
    <property type="protein sequence ID" value="HIX73810.1"/>
    <property type="molecule type" value="Genomic_DNA"/>
</dbReference>